<evidence type="ECO:0000313" key="11">
    <source>
        <dbReference type="EMBL" id="SDY75655.1"/>
    </source>
</evidence>
<comment type="pathway">
    <text evidence="2 8">Bacterial outer membrane biogenesis; LPS core biosynthesis.</text>
</comment>
<evidence type="ECO:0000256" key="4">
    <source>
        <dbReference type="ARBA" id="ARBA00019077"/>
    </source>
</evidence>
<feature type="region of interest" description="Disordered" evidence="9">
    <location>
        <begin position="1"/>
        <end position="21"/>
    </location>
</feature>
<dbReference type="GO" id="GO:0009244">
    <property type="term" value="P:lipopolysaccharide core region biosynthetic process"/>
    <property type="evidence" value="ECO:0007669"/>
    <property type="project" value="UniProtKB-UniRule"/>
</dbReference>
<dbReference type="EMBL" id="FNPR01000003">
    <property type="protein sequence ID" value="SDY75655.1"/>
    <property type="molecule type" value="Genomic_DNA"/>
</dbReference>
<comment type="function">
    <text evidence="1 8">Involved in lipopolysaccharide (LPS) biosynthesis. Catalyzes the transfer of 3-deoxy-D-manno-octulosonate (Kdo) residue(s) from CMP-Kdo to lipid IV(A), the tetraacyldisaccharide-1,4'-bisphosphate precursor of lipid A.</text>
</comment>
<evidence type="ECO:0000256" key="5">
    <source>
        <dbReference type="ARBA" id="ARBA00022679"/>
    </source>
</evidence>
<feature type="domain" description="3-deoxy-D-manno-octulosonic-acid transferase N-terminal" evidence="10">
    <location>
        <begin position="31"/>
        <end position="184"/>
    </location>
</feature>
<gene>
    <name evidence="11" type="ORF">SAMN05444486_103593</name>
</gene>
<dbReference type="Pfam" id="PF04413">
    <property type="entry name" value="Glycos_transf_N"/>
    <property type="match status" value="1"/>
</dbReference>
<keyword evidence="8" id="KW-0472">Membrane</keyword>
<keyword evidence="5 8" id="KW-0808">Transferase</keyword>
<evidence type="ECO:0000256" key="2">
    <source>
        <dbReference type="ARBA" id="ARBA00004713"/>
    </source>
</evidence>
<evidence type="ECO:0000256" key="8">
    <source>
        <dbReference type="RuleBase" id="RU365103"/>
    </source>
</evidence>
<keyword evidence="8" id="KW-1003">Cell membrane</keyword>
<accession>A0A1H3MHW7</accession>
<keyword evidence="8" id="KW-0448">Lipopolysaccharide biosynthesis</keyword>
<dbReference type="GO" id="GO:0009245">
    <property type="term" value="P:lipid A biosynthetic process"/>
    <property type="evidence" value="ECO:0007669"/>
    <property type="project" value="TreeGrafter"/>
</dbReference>
<dbReference type="STRING" id="576131.SAMN05444486_103593"/>
<dbReference type="EC" id="2.4.99.12" evidence="3 8"/>
<evidence type="ECO:0000256" key="1">
    <source>
        <dbReference type="ARBA" id="ARBA00003394"/>
    </source>
</evidence>
<dbReference type="GO" id="GO:0005886">
    <property type="term" value="C:plasma membrane"/>
    <property type="evidence" value="ECO:0007669"/>
    <property type="project" value="UniProtKB-SubCell"/>
</dbReference>
<dbReference type="Proteomes" id="UP000199026">
    <property type="component" value="Unassembled WGS sequence"/>
</dbReference>
<dbReference type="GO" id="GO:0043842">
    <property type="term" value="F:Kdo transferase activity"/>
    <property type="evidence" value="ECO:0007669"/>
    <property type="project" value="UniProtKB-EC"/>
</dbReference>
<evidence type="ECO:0000256" key="9">
    <source>
        <dbReference type="SAM" id="MobiDB-lite"/>
    </source>
</evidence>
<organism evidence="11 12">
    <name type="scientific">Lentibacter algarum</name>
    <dbReference type="NCBI Taxonomy" id="576131"/>
    <lineage>
        <taxon>Bacteria</taxon>
        <taxon>Pseudomonadati</taxon>
        <taxon>Pseudomonadota</taxon>
        <taxon>Alphaproteobacteria</taxon>
        <taxon>Rhodobacterales</taxon>
        <taxon>Roseobacteraceae</taxon>
        <taxon>Lentibacter</taxon>
    </lineage>
</organism>
<evidence type="ECO:0000313" key="12">
    <source>
        <dbReference type="Proteomes" id="UP000199026"/>
    </source>
</evidence>
<keyword evidence="12" id="KW-1185">Reference proteome</keyword>
<dbReference type="Gene3D" id="3.40.50.11720">
    <property type="entry name" value="3-Deoxy-D-manno-octulosonic-acid transferase, N-terminal domain"/>
    <property type="match status" value="1"/>
</dbReference>
<comment type="catalytic activity">
    <reaction evidence="7 8">
        <text>lipid IVA (E. coli) + CMP-3-deoxy-beta-D-manno-octulosonate = alpha-Kdo-(2-&gt;6)-lipid IVA (E. coli) + CMP + H(+)</text>
        <dbReference type="Rhea" id="RHEA:28066"/>
        <dbReference type="ChEBI" id="CHEBI:15378"/>
        <dbReference type="ChEBI" id="CHEBI:58603"/>
        <dbReference type="ChEBI" id="CHEBI:60364"/>
        <dbReference type="ChEBI" id="CHEBI:60377"/>
        <dbReference type="ChEBI" id="CHEBI:85987"/>
        <dbReference type="EC" id="2.4.99.12"/>
    </reaction>
</comment>
<dbReference type="PANTHER" id="PTHR42755:SF1">
    <property type="entry name" value="3-DEOXY-D-MANNO-OCTULOSONIC ACID TRANSFERASE, MITOCHONDRIAL-RELATED"/>
    <property type="match status" value="1"/>
</dbReference>
<dbReference type="Gene3D" id="3.40.50.2000">
    <property type="entry name" value="Glycogen Phosphorylase B"/>
    <property type="match status" value="1"/>
</dbReference>
<dbReference type="InterPro" id="IPR038107">
    <property type="entry name" value="Glycos_transf_N_sf"/>
</dbReference>
<comment type="similarity">
    <text evidence="8">Belongs to the glycosyltransferase group 1 family.</text>
</comment>
<sequence>MKPLLSGLMARPRHSGGSSPKNKIGKALTVDLWCHATEPAHVPAFAQLRRSIALERPDLTCLITTDGSLSIPDSLDASINTAVIPREGNSITAFFTQYAPRLCLWAGGWINPALAQEADKRGIPLFLLDAHAEGFQTNVWRGQGLSQRRALRLFSTFLARDSEAETALRKMGVEADDIFVAGRMQQGIPTLPCNETDLNDLSAALNSRPSWLAACVRAEELDIILPAHFKASRAAHRLLLILVPDDENEYEAFKDALEQHQLRYTIWPETDGLSDETAQVLLAEDPFELGLWFRVSPVSFMGASLVPGHGGHNPYAAANLGSAILYGPNVGKYLESYSRFAAAGGARIVRDVDTLTAAVSQLSAPDRAAQMAMAAWEIATEGADVTDRITSLVHDALDHLEES</sequence>
<dbReference type="InterPro" id="IPR039901">
    <property type="entry name" value="Kdotransferase"/>
</dbReference>
<comment type="subcellular location">
    <subcellularLocation>
        <location evidence="8">Cell membrane</location>
    </subcellularLocation>
</comment>
<evidence type="ECO:0000256" key="3">
    <source>
        <dbReference type="ARBA" id="ARBA00012621"/>
    </source>
</evidence>
<dbReference type="AlphaFoldDB" id="A0A1H3MHW7"/>
<evidence type="ECO:0000256" key="6">
    <source>
        <dbReference type="ARBA" id="ARBA00031445"/>
    </source>
</evidence>
<name>A0A1H3MHW7_9RHOB</name>
<reference evidence="11 12" key="1">
    <citation type="submission" date="2016-10" db="EMBL/GenBank/DDBJ databases">
        <authorList>
            <person name="de Groot N.N."/>
        </authorList>
    </citation>
    <scope>NUCLEOTIDE SEQUENCE [LARGE SCALE GENOMIC DNA]</scope>
    <source>
        <strain evidence="11 12">DSM 24677</strain>
    </source>
</reference>
<protein>
    <recommendedName>
        <fullName evidence="4 8">3-deoxy-D-manno-octulosonic acid transferase</fullName>
        <shortName evidence="8">Kdo transferase</shortName>
        <ecNumber evidence="3 8">2.4.99.12</ecNumber>
    </recommendedName>
    <alternativeName>
        <fullName evidence="6 8">Lipid IV(A) 3-deoxy-D-manno-octulosonic acid transferase</fullName>
    </alternativeName>
</protein>
<evidence type="ECO:0000259" key="10">
    <source>
        <dbReference type="Pfam" id="PF04413"/>
    </source>
</evidence>
<dbReference type="PANTHER" id="PTHR42755">
    <property type="entry name" value="3-DEOXY-MANNO-OCTULOSONATE CYTIDYLYLTRANSFERASE"/>
    <property type="match status" value="1"/>
</dbReference>
<dbReference type="OrthoDB" id="9789797at2"/>
<dbReference type="InterPro" id="IPR007507">
    <property type="entry name" value="Glycos_transf_N"/>
</dbReference>
<dbReference type="RefSeq" id="WP_089893272.1">
    <property type="nucleotide sequence ID" value="NZ_CALJFH010000001.1"/>
</dbReference>
<dbReference type="UniPathway" id="UPA00958"/>
<evidence type="ECO:0000256" key="7">
    <source>
        <dbReference type="ARBA" id="ARBA00049183"/>
    </source>
</evidence>
<proteinExistence type="inferred from homology"/>
<dbReference type="GeneID" id="78125536"/>